<evidence type="ECO:0000313" key="2">
    <source>
        <dbReference type="EMBL" id="CAF1244528.1"/>
    </source>
</evidence>
<dbReference type="EMBL" id="CAJNOQ010010160">
    <property type="protein sequence ID" value="CAF1244528.1"/>
    <property type="molecule type" value="Genomic_DNA"/>
</dbReference>
<feature type="transmembrane region" description="Helical" evidence="1">
    <location>
        <begin position="211"/>
        <end position="230"/>
    </location>
</feature>
<feature type="transmembrane region" description="Helical" evidence="1">
    <location>
        <begin position="63"/>
        <end position="85"/>
    </location>
</feature>
<evidence type="ECO:0000256" key="1">
    <source>
        <dbReference type="SAM" id="Phobius"/>
    </source>
</evidence>
<feature type="transmembrane region" description="Helical" evidence="1">
    <location>
        <begin position="327"/>
        <end position="348"/>
    </location>
</feature>
<evidence type="ECO:0000313" key="3">
    <source>
        <dbReference type="EMBL" id="CAF4009436.1"/>
    </source>
</evidence>
<feature type="transmembrane region" description="Helical" evidence="1">
    <location>
        <begin position="97"/>
        <end position="115"/>
    </location>
</feature>
<feature type="transmembrane region" description="Helical" evidence="1">
    <location>
        <begin position="354"/>
        <end position="373"/>
    </location>
</feature>
<dbReference type="OrthoDB" id="10029388at2759"/>
<dbReference type="AlphaFoldDB" id="A0A814ZPA3"/>
<proteinExistence type="predicted"/>
<keyword evidence="4" id="KW-1185">Reference proteome</keyword>
<feature type="transmembrane region" description="Helical" evidence="1">
    <location>
        <begin position="179"/>
        <end position="199"/>
    </location>
</feature>
<dbReference type="Proteomes" id="UP000681722">
    <property type="component" value="Unassembled WGS sequence"/>
</dbReference>
<dbReference type="EMBL" id="CAJOBC010011804">
    <property type="protein sequence ID" value="CAF4009436.1"/>
    <property type="molecule type" value="Genomic_DNA"/>
</dbReference>
<sequence length="389" mass="44250">MSTVSINFTISSILLSSKTGISSTTVAALANKTGLSSLLNTTVARGTLNSSACREKYNNYTCYLAAIIYYIAYIFVALAFLPQIVDIFRYRSRTIMGISYMWIIARILAFIPLIIVHSFQLISFFEMCALLTTLTIFIQIILFADNLHRRLKVILVVVSVVTWSTFTTIMFALRSHTSLLLGIAFTILSVHMLPQILLNSLLRTAKSLSKFAVLFLALSYSLFFASYYVTTDYVGYLISSYYTLTFFWILWLQGIIFPDQYIHQISRSAHTVLTPGIDIYTGLDANPRGYEPQMFSIEDMEPIDGNVVYQPMTSKENLLPETKLTRFVWYSTVGSIFLILVILTVMLIYHVWKVWVIIVPLSIPVVVGLFHIIRTRASVLQLEYLRKIL</sequence>
<evidence type="ECO:0000313" key="4">
    <source>
        <dbReference type="Proteomes" id="UP000663829"/>
    </source>
</evidence>
<protein>
    <submittedName>
        <fullName evidence="2">Uncharacterized protein</fullName>
    </submittedName>
</protein>
<keyword evidence="1" id="KW-1133">Transmembrane helix</keyword>
<gene>
    <name evidence="2" type="ORF">GPM918_LOCUS25823</name>
    <name evidence="3" type="ORF">SRO942_LOCUS25873</name>
</gene>
<comment type="caution">
    <text evidence="2">The sequence shown here is derived from an EMBL/GenBank/DDBJ whole genome shotgun (WGS) entry which is preliminary data.</text>
</comment>
<name>A0A814ZPA3_9BILA</name>
<dbReference type="Proteomes" id="UP000663829">
    <property type="component" value="Unassembled WGS sequence"/>
</dbReference>
<keyword evidence="1" id="KW-0472">Membrane</keyword>
<organism evidence="2 4">
    <name type="scientific">Didymodactylos carnosus</name>
    <dbReference type="NCBI Taxonomy" id="1234261"/>
    <lineage>
        <taxon>Eukaryota</taxon>
        <taxon>Metazoa</taxon>
        <taxon>Spiralia</taxon>
        <taxon>Gnathifera</taxon>
        <taxon>Rotifera</taxon>
        <taxon>Eurotatoria</taxon>
        <taxon>Bdelloidea</taxon>
        <taxon>Philodinida</taxon>
        <taxon>Philodinidae</taxon>
        <taxon>Didymodactylos</taxon>
    </lineage>
</organism>
<reference evidence="2" key="1">
    <citation type="submission" date="2021-02" db="EMBL/GenBank/DDBJ databases">
        <authorList>
            <person name="Nowell W R."/>
        </authorList>
    </citation>
    <scope>NUCLEOTIDE SEQUENCE</scope>
</reference>
<keyword evidence="1" id="KW-0812">Transmembrane</keyword>
<feature type="transmembrane region" description="Helical" evidence="1">
    <location>
        <begin position="151"/>
        <end position="173"/>
    </location>
</feature>
<feature type="transmembrane region" description="Helical" evidence="1">
    <location>
        <begin position="121"/>
        <end position="144"/>
    </location>
</feature>
<feature type="transmembrane region" description="Helical" evidence="1">
    <location>
        <begin position="236"/>
        <end position="257"/>
    </location>
</feature>
<accession>A0A814ZPA3</accession>